<dbReference type="Gene3D" id="3.40.50.880">
    <property type="match status" value="1"/>
</dbReference>
<dbReference type="InterPro" id="IPR029062">
    <property type="entry name" value="Class_I_gatase-like"/>
</dbReference>
<dbReference type="InterPro" id="IPR013780">
    <property type="entry name" value="Glyco_hydro_b"/>
</dbReference>
<gene>
    <name evidence="4" type="ordered locus">Trebr_2353</name>
</gene>
<dbReference type="InterPro" id="IPR035363">
    <property type="entry name" value="LBP_M"/>
</dbReference>
<sequence length="719" mass="82217">MNSKNMRGRVTIPTDLDVVPQTLEILKKWGADAIRDCDGTDFPQELKDADAKIYSTYYTTRKDNAWANANPDEIQQMYLMTPFYSAPEGALRIELMKGLYPDMLKVNPKDKERWWEVIDRTAGTVVPVSEWTYNEKTGCVVIPGALPFHSYTVSFLAFIMWDPVHMYNAVVNGWKNVEHQITFDVRQPKTHEYTMRRLRTFIAEHPYVDVIRYTTFFHQFTLVFDELAREKFVDWYGYSASVSPYILDRFEKEAGYPFRPEYIIDQGYFNNQYRVPSKQFKDFQAFQRREVAKLAKEMVDITHECGKEAMMFLGDHWIGTEPFMEEFKTIGLDSVVGSVGNGSTLRLISDIPGVKYTEGRFLPYFFPDTFHEGGDPVKEAKVNWVTARRAILRKPIDRIGYGGYLKLALDFPEFIDYVQSVCDEFRTLYENIKGTTPYCVKTVAVLNSWGKMRAWGCHMVHHALYQKQNYSYAGVIEALSGAPFDVRFISFDDIRADSAVLDGIDVIINVGDGDTAHTGGSNWEDPAIVAAVKRFVWNGGGFIGVGEPAGHQYQGRFIQLADVLGVEKETGFTLNYDKYNWDSRAHFITEDSTDIDFGEGKKSMYALAGAEILVQKDKEVQLAVNGYGAGRAVYISGLPYSFENNRLLYRAVLWSTRSEDKLNTWFSTNCNVEVHAYVKNGKYCVVNNTYEPQTTTVFRGDGTSFDLALDANEIKWYKI</sequence>
<evidence type="ECO:0000259" key="3">
    <source>
        <dbReference type="Pfam" id="PF17386"/>
    </source>
</evidence>
<dbReference type="RefSeq" id="WP_013759463.1">
    <property type="nucleotide sequence ID" value="NC_015500.1"/>
</dbReference>
<dbReference type="eggNOG" id="COG5426">
    <property type="taxonomic scope" value="Bacteria"/>
</dbReference>
<dbReference type="OrthoDB" id="5834503at2"/>
<feature type="domain" description="Lacto-N-biose phosphorylase-like N-terminal TIM barrel" evidence="1">
    <location>
        <begin position="8"/>
        <end position="439"/>
    </location>
</feature>
<dbReference type="InterPro" id="IPR012711">
    <property type="entry name" value="Lacto-N-biose_phosphorylase"/>
</dbReference>
<protein>
    <recommendedName>
        <fullName evidence="6">1,3-beta-galactosyl-N-acetylhexosamine phosphorylase</fullName>
    </recommendedName>
</protein>
<dbReference type="EMBL" id="CP002696">
    <property type="protein sequence ID" value="AEE17762.1"/>
    <property type="molecule type" value="Genomic_DNA"/>
</dbReference>
<dbReference type="Gene3D" id="2.60.40.10">
    <property type="entry name" value="Immunoglobulins"/>
    <property type="match status" value="1"/>
</dbReference>
<dbReference type="Gene3D" id="2.60.40.1180">
    <property type="entry name" value="Golgi alpha-mannosidase II"/>
    <property type="match status" value="1"/>
</dbReference>
<dbReference type="InterPro" id="IPR035356">
    <property type="entry name" value="LBP_C"/>
</dbReference>
<dbReference type="AlphaFoldDB" id="F4LM96"/>
<evidence type="ECO:0000259" key="1">
    <source>
        <dbReference type="Pfam" id="PF09508"/>
    </source>
</evidence>
<evidence type="ECO:0000259" key="2">
    <source>
        <dbReference type="Pfam" id="PF17385"/>
    </source>
</evidence>
<dbReference type="InterPro" id="IPR035080">
    <property type="entry name" value="Lact_bio_phlase-like_N"/>
</dbReference>
<accession>F4LM96</accession>
<dbReference type="KEGG" id="tbe:Trebr_2353"/>
<feature type="domain" description="Lacto-N-biose phosphorylase central" evidence="2">
    <location>
        <begin position="442"/>
        <end position="659"/>
    </location>
</feature>
<dbReference type="Proteomes" id="UP000006546">
    <property type="component" value="Chromosome"/>
</dbReference>
<dbReference type="SUPFAM" id="SSF52317">
    <property type="entry name" value="Class I glutamine amidotransferase-like"/>
    <property type="match status" value="1"/>
</dbReference>
<evidence type="ECO:0000313" key="4">
    <source>
        <dbReference type="EMBL" id="AEE17762.1"/>
    </source>
</evidence>
<dbReference type="GO" id="GO:0004645">
    <property type="term" value="F:1,4-alpha-oligoglucan phosphorylase activity"/>
    <property type="evidence" value="ECO:0007669"/>
    <property type="project" value="InterPro"/>
</dbReference>
<evidence type="ECO:0008006" key="6">
    <source>
        <dbReference type="Google" id="ProtNLM"/>
    </source>
</evidence>
<reference evidence="5" key="1">
    <citation type="submission" date="2011-04" db="EMBL/GenBank/DDBJ databases">
        <title>The complete genome of Treponema brennaborense DSM 12168.</title>
        <authorList>
            <person name="Lucas S."/>
            <person name="Han J."/>
            <person name="Lapidus A."/>
            <person name="Bruce D."/>
            <person name="Goodwin L."/>
            <person name="Pitluck S."/>
            <person name="Peters L."/>
            <person name="Kyrpides N."/>
            <person name="Mavromatis K."/>
            <person name="Ivanova N."/>
            <person name="Mikhailova N."/>
            <person name="Pagani I."/>
            <person name="Teshima H."/>
            <person name="Detter J.C."/>
            <person name="Tapia R."/>
            <person name="Han C."/>
            <person name="Land M."/>
            <person name="Hauser L."/>
            <person name="Markowitz V."/>
            <person name="Cheng J.-F."/>
            <person name="Hugenholtz P."/>
            <person name="Woyke T."/>
            <person name="Wu D."/>
            <person name="Gronow S."/>
            <person name="Wellnitz S."/>
            <person name="Brambilla E."/>
            <person name="Klenk H.-P."/>
            <person name="Eisen J.A."/>
        </authorList>
    </citation>
    <scope>NUCLEOTIDE SEQUENCE [LARGE SCALE GENOMIC DNA]</scope>
    <source>
        <strain evidence="5">DSM 12168 / CIP 105900 / DD5/3</strain>
    </source>
</reference>
<dbReference type="STRING" id="906968.Trebr_2353"/>
<evidence type="ECO:0000313" key="5">
    <source>
        <dbReference type="Proteomes" id="UP000006546"/>
    </source>
</evidence>
<dbReference type="NCBIfam" id="TIGR02336">
    <property type="entry name" value="1,3-beta-galactosyl-N-acetylhexosamine phosphorylase"/>
    <property type="match status" value="1"/>
</dbReference>
<dbReference type="Pfam" id="PF17386">
    <property type="entry name" value="LBP_C"/>
    <property type="match status" value="1"/>
</dbReference>
<proteinExistence type="predicted"/>
<dbReference type="InterPro" id="IPR013783">
    <property type="entry name" value="Ig-like_fold"/>
</dbReference>
<dbReference type="Pfam" id="PF09508">
    <property type="entry name" value="Lact_bio_phlase"/>
    <property type="match status" value="1"/>
</dbReference>
<dbReference type="HOGENOM" id="CLU_022367_0_0_12"/>
<dbReference type="Gene3D" id="3.20.20.80">
    <property type="entry name" value="Glycosidases"/>
    <property type="match status" value="1"/>
</dbReference>
<dbReference type="CDD" id="cd03128">
    <property type="entry name" value="GAT_1"/>
    <property type="match status" value="1"/>
</dbReference>
<name>F4LM96_TREBD</name>
<dbReference type="Pfam" id="PF17385">
    <property type="entry name" value="LBP_M"/>
    <property type="match status" value="1"/>
</dbReference>
<feature type="domain" description="Lacto-N-biose phosphorylase C-terminal" evidence="3">
    <location>
        <begin position="665"/>
        <end position="717"/>
    </location>
</feature>
<organism evidence="4 5">
    <name type="scientific">Treponema brennaborense (strain DSM 12168 / CIP 105900 / DD5/3)</name>
    <dbReference type="NCBI Taxonomy" id="906968"/>
    <lineage>
        <taxon>Bacteria</taxon>
        <taxon>Pseudomonadati</taxon>
        <taxon>Spirochaetota</taxon>
        <taxon>Spirochaetia</taxon>
        <taxon>Spirochaetales</taxon>
        <taxon>Treponemataceae</taxon>
        <taxon>Treponema</taxon>
    </lineage>
</organism>
<keyword evidence="5" id="KW-1185">Reference proteome</keyword>